<evidence type="ECO:0000256" key="1">
    <source>
        <dbReference type="ARBA" id="ARBA00004123"/>
    </source>
</evidence>
<evidence type="ECO:0000313" key="5">
    <source>
        <dbReference type="Proteomes" id="UP001187192"/>
    </source>
</evidence>
<reference evidence="4" key="1">
    <citation type="submission" date="2023-07" db="EMBL/GenBank/DDBJ databases">
        <title>draft genome sequence of fig (Ficus carica).</title>
        <authorList>
            <person name="Takahashi T."/>
            <person name="Nishimura K."/>
        </authorList>
    </citation>
    <scope>NUCLEOTIDE SEQUENCE</scope>
</reference>
<evidence type="ECO:0000256" key="2">
    <source>
        <dbReference type="ARBA" id="ARBA00023242"/>
    </source>
</evidence>
<feature type="region of interest" description="Disordered" evidence="3">
    <location>
        <begin position="1"/>
        <end position="91"/>
    </location>
</feature>
<feature type="compositionally biased region" description="Low complexity" evidence="3">
    <location>
        <begin position="46"/>
        <end position="60"/>
    </location>
</feature>
<keyword evidence="2" id="KW-0539">Nucleus</keyword>
<name>A0AA88J2A9_FICCA</name>
<dbReference type="PANTHER" id="PTHR33172">
    <property type="entry name" value="OS08G0516900 PROTEIN"/>
    <property type="match status" value="1"/>
</dbReference>
<dbReference type="PANTHER" id="PTHR33172:SF37">
    <property type="entry name" value="PROTEIN OXIDATIVE STRESS 3 LIKE 1"/>
    <property type="match status" value="1"/>
</dbReference>
<evidence type="ECO:0000256" key="3">
    <source>
        <dbReference type="SAM" id="MobiDB-lite"/>
    </source>
</evidence>
<evidence type="ECO:0000313" key="4">
    <source>
        <dbReference type="EMBL" id="GMN63258.1"/>
    </source>
</evidence>
<accession>A0AA88J2A9</accession>
<dbReference type="GO" id="GO:0005634">
    <property type="term" value="C:nucleus"/>
    <property type="evidence" value="ECO:0007669"/>
    <property type="project" value="UniProtKB-SubCell"/>
</dbReference>
<dbReference type="Proteomes" id="UP001187192">
    <property type="component" value="Unassembled WGS sequence"/>
</dbReference>
<sequence length="251" mass="26585">MSIALDSSRRIDMEPSGFTRGLVFDSPAAEGAVGDSEAAKDSNACSASASSSSSSSSSSSIGKNSDLSVRSSSDGEDCEENEAQSSYKGPLEMMEALEEVLPIRRGISKFYNGKSKSYTSLGDATSTSSIKDITKPENAYTRKRRNLMAFNHVWENKNRSFPLRGNGGGISKRPISSSRSTLALAVAMSSSESSSSTSTSTSDDSLSRSPPPPLPPLHPQARASYNAKSPSSTPRGHFCASRSFSLADLRQ</sequence>
<protein>
    <recommendedName>
        <fullName evidence="6">MTD1</fullName>
    </recommendedName>
</protein>
<feature type="compositionally biased region" description="Pro residues" evidence="3">
    <location>
        <begin position="209"/>
        <end position="218"/>
    </location>
</feature>
<comment type="caution">
    <text evidence="4">The sequence shown here is derived from an EMBL/GenBank/DDBJ whole genome shotgun (WGS) entry which is preliminary data.</text>
</comment>
<comment type="subcellular location">
    <subcellularLocation>
        <location evidence="1">Nucleus</location>
    </subcellularLocation>
</comment>
<dbReference type="AlphaFoldDB" id="A0AA88J2A9"/>
<feature type="compositionally biased region" description="Low complexity" evidence="3">
    <location>
        <begin position="189"/>
        <end position="208"/>
    </location>
</feature>
<dbReference type="EMBL" id="BTGU01000146">
    <property type="protein sequence ID" value="GMN63258.1"/>
    <property type="molecule type" value="Genomic_DNA"/>
</dbReference>
<gene>
    <name evidence="4" type="ORF">TIFTF001_032339</name>
</gene>
<feature type="region of interest" description="Disordered" evidence="3">
    <location>
        <begin position="187"/>
        <end position="251"/>
    </location>
</feature>
<organism evidence="4 5">
    <name type="scientific">Ficus carica</name>
    <name type="common">Common fig</name>
    <dbReference type="NCBI Taxonomy" id="3494"/>
    <lineage>
        <taxon>Eukaryota</taxon>
        <taxon>Viridiplantae</taxon>
        <taxon>Streptophyta</taxon>
        <taxon>Embryophyta</taxon>
        <taxon>Tracheophyta</taxon>
        <taxon>Spermatophyta</taxon>
        <taxon>Magnoliopsida</taxon>
        <taxon>eudicotyledons</taxon>
        <taxon>Gunneridae</taxon>
        <taxon>Pentapetalae</taxon>
        <taxon>rosids</taxon>
        <taxon>fabids</taxon>
        <taxon>Rosales</taxon>
        <taxon>Moraceae</taxon>
        <taxon>Ficeae</taxon>
        <taxon>Ficus</taxon>
    </lineage>
</organism>
<keyword evidence="5" id="KW-1185">Reference proteome</keyword>
<feature type="compositionally biased region" description="Polar residues" evidence="3">
    <location>
        <begin position="61"/>
        <end position="72"/>
    </location>
</feature>
<proteinExistence type="predicted"/>
<dbReference type="GO" id="GO:0006950">
    <property type="term" value="P:response to stress"/>
    <property type="evidence" value="ECO:0007669"/>
    <property type="project" value="UniProtKB-ARBA"/>
</dbReference>
<dbReference type="InterPro" id="IPR051992">
    <property type="entry name" value="OxStress_Response_Reg"/>
</dbReference>
<evidence type="ECO:0008006" key="6">
    <source>
        <dbReference type="Google" id="ProtNLM"/>
    </source>
</evidence>